<evidence type="ECO:0000313" key="2">
    <source>
        <dbReference type="Proteomes" id="UP001179181"/>
    </source>
</evidence>
<gene>
    <name evidence="1" type="ORF">FHS68_003682</name>
</gene>
<dbReference type="InterPro" id="IPR017853">
    <property type="entry name" value="GH"/>
</dbReference>
<keyword evidence="1" id="KW-0378">Hydrolase</keyword>
<reference evidence="1 2" key="1">
    <citation type="submission" date="2020-03" db="EMBL/GenBank/DDBJ databases">
        <title>Genomic Encyclopedia of Type Strains, Phase IV (KMG-IV): sequencing the most valuable type-strain genomes for metagenomic binning, comparative biology and taxonomic classification.</title>
        <authorList>
            <person name="Goeker M."/>
        </authorList>
    </citation>
    <scope>NUCLEOTIDE SEQUENCE [LARGE SCALE GENOMIC DNA]</scope>
    <source>
        <strain evidence="1 2">DSM 102865</strain>
    </source>
</reference>
<comment type="caution">
    <text evidence="1">The sequence shown here is derived from an EMBL/GenBank/DDBJ whole genome shotgun (WGS) entry which is preliminary data.</text>
</comment>
<organism evidence="1 2">
    <name type="scientific">Dyadobacter arcticus</name>
    <dbReference type="NCBI Taxonomy" id="1078754"/>
    <lineage>
        <taxon>Bacteria</taxon>
        <taxon>Pseudomonadati</taxon>
        <taxon>Bacteroidota</taxon>
        <taxon>Cytophagia</taxon>
        <taxon>Cytophagales</taxon>
        <taxon>Spirosomataceae</taxon>
        <taxon>Dyadobacter</taxon>
    </lineage>
</organism>
<dbReference type="EC" id="3.2.1.78" evidence="1"/>
<evidence type="ECO:0000313" key="1">
    <source>
        <dbReference type="EMBL" id="NIJ54500.1"/>
    </source>
</evidence>
<dbReference type="SUPFAM" id="SSF51445">
    <property type="entry name" value="(Trans)glycosidases"/>
    <property type="match status" value="1"/>
</dbReference>
<accession>A0ABX0US79</accession>
<name>A0ABX0US79_9BACT</name>
<dbReference type="Proteomes" id="UP001179181">
    <property type="component" value="Unassembled WGS sequence"/>
</dbReference>
<keyword evidence="1" id="KW-0326">Glycosidase</keyword>
<dbReference type="GO" id="GO:0016985">
    <property type="term" value="F:mannan endo-1,4-beta-mannosidase activity"/>
    <property type="evidence" value="ECO:0007669"/>
    <property type="project" value="UniProtKB-EC"/>
</dbReference>
<keyword evidence="2" id="KW-1185">Reference proteome</keyword>
<proteinExistence type="predicted"/>
<dbReference type="Gene3D" id="3.20.20.80">
    <property type="entry name" value="Glycosidases"/>
    <property type="match status" value="1"/>
</dbReference>
<sequence>MLNSTQPSQPKPLAWIRVCGDAPYFETEQGDSWIPIGQNDAITWPDFQGLFRRKDVARVEGHMAYLAAHGITCIRMMMEYGQTENRYLEKPVGTFQPNMIQFWDDLFRLCEQYKIRVLLTPFDTFWMARRWKCHQYNALSGGPCKSKWQWLTDEGMIMAIKNRFTFFIERWGASGVIFGWDLWNEINPLNAGKSLENLYQYIDQISAHIREKEMLLYKKPRPQTVSVFAPLQKKHAMDDIIFRHPMLDFASTHFYQTGSIDYPRNVNAAAVTTGKMVKEALQLLPPGRPFLDTEHGPISYFRRRRRGLPEAFDDLYFLHMQWAHLAAGAAGGGMRWPYRYPHTLTHGMRRAQLNLAQFARLIDWQNFKRKNLNDQISVIGPKVQVFGCGDAHQAIVWILTSADESLLTLSVPGLADGAYIVHFWDTLTGILSSNNIIKQDAELSIQCQMTTTNLALAIRRQL</sequence>
<dbReference type="RefSeq" id="WP_167272763.1">
    <property type="nucleotide sequence ID" value="NZ_JAASQJ010000003.1"/>
</dbReference>
<protein>
    <submittedName>
        <fullName evidence="1">Mannan endo-1,4-beta-mannosidase</fullName>
        <ecNumber evidence="1">3.2.1.78</ecNumber>
    </submittedName>
</protein>
<dbReference type="EMBL" id="JAASQJ010000003">
    <property type="protein sequence ID" value="NIJ54500.1"/>
    <property type="molecule type" value="Genomic_DNA"/>
</dbReference>